<dbReference type="EMBL" id="BGZK01001881">
    <property type="protein sequence ID" value="GBP87753.1"/>
    <property type="molecule type" value="Genomic_DNA"/>
</dbReference>
<comment type="caution">
    <text evidence="2">The sequence shown here is derived from an EMBL/GenBank/DDBJ whole genome shotgun (WGS) entry which is preliminary data.</text>
</comment>
<reference evidence="2 3" key="1">
    <citation type="journal article" date="2019" name="Commun. Biol.">
        <title>The bagworm genome reveals a unique fibroin gene that provides high tensile strength.</title>
        <authorList>
            <person name="Kono N."/>
            <person name="Nakamura H."/>
            <person name="Ohtoshi R."/>
            <person name="Tomita M."/>
            <person name="Numata K."/>
            <person name="Arakawa K."/>
        </authorList>
    </citation>
    <scope>NUCLEOTIDE SEQUENCE [LARGE SCALE GENOMIC DNA]</scope>
</reference>
<evidence type="ECO:0000256" key="1">
    <source>
        <dbReference type="SAM" id="MobiDB-lite"/>
    </source>
</evidence>
<evidence type="ECO:0000313" key="3">
    <source>
        <dbReference type="Proteomes" id="UP000299102"/>
    </source>
</evidence>
<accession>A0A4C1ZKP3</accession>
<dbReference type="AlphaFoldDB" id="A0A4C1ZKP3"/>
<organism evidence="2 3">
    <name type="scientific">Eumeta variegata</name>
    <name type="common">Bagworm moth</name>
    <name type="synonym">Eumeta japonica</name>
    <dbReference type="NCBI Taxonomy" id="151549"/>
    <lineage>
        <taxon>Eukaryota</taxon>
        <taxon>Metazoa</taxon>
        <taxon>Ecdysozoa</taxon>
        <taxon>Arthropoda</taxon>
        <taxon>Hexapoda</taxon>
        <taxon>Insecta</taxon>
        <taxon>Pterygota</taxon>
        <taxon>Neoptera</taxon>
        <taxon>Endopterygota</taxon>
        <taxon>Lepidoptera</taxon>
        <taxon>Glossata</taxon>
        <taxon>Ditrysia</taxon>
        <taxon>Tineoidea</taxon>
        <taxon>Psychidae</taxon>
        <taxon>Oiketicinae</taxon>
        <taxon>Eumeta</taxon>
    </lineage>
</organism>
<sequence length="109" mass="12298">MRRMAKKLKSNDIFLNLNWPLLIRFAGFRLKSYNGYFFNDSFTPTDPSTPTTTYTLPHHSTPTSNSTGRELKNIQPLSGGEKEIKEPSAPEGNSHLPRFFFPSISPPAP</sequence>
<protein>
    <submittedName>
        <fullName evidence="2">Uncharacterized protein</fullName>
    </submittedName>
</protein>
<proteinExistence type="predicted"/>
<keyword evidence="3" id="KW-1185">Reference proteome</keyword>
<gene>
    <name evidence="2" type="ORF">EVAR_61941_1</name>
</gene>
<feature type="compositionally biased region" description="Low complexity" evidence="1">
    <location>
        <begin position="47"/>
        <end position="64"/>
    </location>
</feature>
<evidence type="ECO:0000313" key="2">
    <source>
        <dbReference type="EMBL" id="GBP87753.1"/>
    </source>
</evidence>
<feature type="region of interest" description="Disordered" evidence="1">
    <location>
        <begin position="47"/>
        <end position="109"/>
    </location>
</feature>
<dbReference type="Proteomes" id="UP000299102">
    <property type="component" value="Unassembled WGS sequence"/>
</dbReference>
<name>A0A4C1ZKP3_EUMVA</name>